<evidence type="ECO:0000256" key="1">
    <source>
        <dbReference type="SAM" id="MobiDB-lite"/>
    </source>
</evidence>
<dbReference type="AlphaFoldDB" id="A0AAD5V169"/>
<feature type="compositionally biased region" description="Low complexity" evidence="1">
    <location>
        <begin position="762"/>
        <end position="774"/>
    </location>
</feature>
<feature type="region of interest" description="Disordered" evidence="1">
    <location>
        <begin position="314"/>
        <end position="333"/>
    </location>
</feature>
<dbReference type="PANTHER" id="PTHR15696:SF0">
    <property type="entry name" value="TELOMERASE-BINDING PROTEIN EST1A"/>
    <property type="match status" value="1"/>
</dbReference>
<dbReference type="Gene3D" id="1.25.40.10">
    <property type="entry name" value="Tetratricopeptide repeat domain"/>
    <property type="match status" value="1"/>
</dbReference>
<evidence type="ECO:0000259" key="2">
    <source>
        <dbReference type="Pfam" id="PF10373"/>
    </source>
</evidence>
<dbReference type="GO" id="GO:0005697">
    <property type="term" value="C:telomerase holoenzyme complex"/>
    <property type="evidence" value="ECO:0007669"/>
    <property type="project" value="TreeGrafter"/>
</dbReference>
<accession>A0AAD5V169</accession>
<keyword evidence="4" id="KW-1185">Reference proteome</keyword>
<feature type="compositionally biased region" description="Polar residues" evidence="1">
    <location>
        <begin position="43"/>
        <end position="55"/>
    </location>
</feature>
<dbReference type="Pfam" id="PF10373">
    <property type="entry name" value="EST1_DNA_bind"/>
    <property type="match status" value="1"/>
</dbReference>
<dbReference type="GO" id="GO:0042162">
    <property type="term" value="F:telomeric DNA binding"/>
    <property type="evidence" value="ECO:0007669"/>
    <property type="project" value="TreeGrafter"/>
</dbReference>
<feature type="compositionally biased region" description="Polar residues" evidence="1">
    <location>
        <begin position="219"/>
        <end position="230"/>
    </location>
</feature>
<feature type="compositionally biased region" description="Basic and acidic residues" evidence="1">
    <location>
        <begin position="202"/>
        <end position="212"/>
    </location>
</feature>
<feature type="region of interest" description="Disordered" evidence="1">
    <location>
        <begin position="1"/>
        <end position="248"/>
    </location>
</feature>
<sequence>MQEATQLPAPSRKGKERQSPQDFDFAQKVYAAQRKQAQCVPDSHSSPLNNSQPSLASIPLPLYSMTRPKEKSDRTLQTSSSTPRLPPRSPSPRRTHAPPLPNPPNIIVHSEPDEQEFSRRLKISPSSPRTSHKAANTPMGAGRLYNPNSDSPTPRRTLITAEPDTISDGGSSSYAPRGPLQSALRSHHPSSQQGRGNVPDGRLFDYKKDNPHKFAVLPRQSSRAALNGSNGRPVPTPKSSGDYISASSTSSASYAHSTISSNFTLSSTTTDSSASSAIFDNARRSEESAGPTNALSIQLKRLYRTISMLEDRVKGDDRDKERDDDDDRDSQRVGVLLKGRQANVGSEIKGADDESEKERWKRQILDHKRLADEMHRMLTLTLAPSVPTSLRNIPMKYNLIIRLWTHGFHRLLESLRRAAMPPTSSPVALEHLQEFIYYAYAFYCALLEERNLSAFRTQWIEALGDLARYRMAVSAMVEASAPASGMLTSSAITRAALAPIHLTPGVSTPVGNGSGMSDKPASLTPARIDDSPPPSRAPPNRRHHQHMVPSVGIAAARLMVLEPEKERWRQIAREWYAKGLATTPGNGKLHHHLGLLSRDKDGGEEELRGVYHFVKSMITTHQFSTARESVLPLWSSQAQARRQAPDARLSELFVLLHGMLFTNIQRDDFEGVLARFEEKLVIEGGEYIEEREWIMMAVVNISAILEYGKQTAVLKRVAGIGGTVAASSSPIGGNGAIATGKVKLMVGKKPDGGDKDMEIDGESTSTATAGTEETTGGRRLVTGIQISPAISEATSAPGEIPDSLRLAAKLTFKMLSHVLKKPTRQSNPFAAQTLNPYITVVLTFLATVFKDRQALATVERLVPWEELARFFTTLPRHVFGPEYQKEKTEGATLLTKGV</sequence>
<evidence type="ECO:0000313" key="4">
    <source>
        <dbReference type="Proteomes" id="UP001212997"/>
    </source>
</evidence>
<proteinExistence type="predicted"/>
<reference evidence="3" key="1">
    <citation type="submission" date="2022-07" db="EMBL/GenBank/DDBJ databases">
        <title>Genome Sequence of Physisporinus lineatus.</title>
        <authorList>
            <person name="Buettner E."/>
        </authorList>
    </citation>
    <scope>NUCLEOTIDE SEQUENCE</scope>
    <source>
        <strain evidence="3">VT162</strain>
    </source>
</reference>
<feature type="compositionally biased region" description="Basic and acidic residues" evidence="1">
    <location>
        <begin position="110"/>
        <end position="119"/>
    </location>
</feature>
<feature type="domain" description="DNA/RNA-binding" evidence="2">
    <location>
        <begin position="572"/>
        <end position="666"/>
    </location>
</feature>
<feature type="region of interest" description="Disordered" evidence="1">
    <location>
        <begin position="507"/>
        <end position="546"/>
    </location>
</feature>
<dbReference type="PANTHER" id="PTHR15696">
    <property type="entry name" value="SMG-7 SUPPRESSOR WITH MORPHOLOGICAL EFFECT ON GENITALIA PROTEIN 7"/>
    <property type="match status" value="1"/>
</dbReference>
<dbReference type="SUPFAM" id="SSF48452">
    <property type="entry name" value="TPR-like"/>
    <property type="match status" value="1"/>
</dbReference>
<dbReference type="GO" id="GO:0070034">
    <property type="term" value="F:telomerase RNA binding"/>
    <property type="evidence" value="ECO:0007669"/>
    <property type="project" value="TreeGrafter"/>
</dbReference>
<protein>
    <recommendedName>
        <fullName evidence="2">DNA/RNA-binding domain-containing protein</fullName>
    </recommendedName>
</protein>
<gene>
    <name evidence="3" type="ORF">NLI96_g8878</name>
</gene>
<dbReference type="EMBL" id="JANAWD010000423">
    <property type="protein sequence ID" value="KAJ3479696.1"/>
    <property type="molecule type" value="Genomic_DNA"/>
</dbReference>
<name>A0AAD5V169_9APHY</name>
<evidence type="ECO:0000313" key="3">
    <source>
        <dbReference type="EMBL" id="KAJ3479696.1"/>
    </source>
</evidence>
<dbReference type="GO" id="GO:0000184">
    <property type="term" value="P:nuclear-transcribed mRNA catabolic process, nonsense-mediated decay"/>
    <property type="evidence" value="ECO:0007669"/>
    <property type="project" value="TreeGrafter"/>
</dbReference>
<feature type="compositionally biased region" description="Low complexity" evidence="1">
    <location>
        <begin position="239"/>
        <end position="248"/>
    </location>
</feature>
<dbReference type="InterPro" id="IPR045153">
    <property type="entry name" value="Est1/Ebs1-like"/>
</dbReference>
<dbReference type="InterPro" id="IPR011990">
    <property type="entry name" value="TPR-like_helical_dom_sf"/>
</dbReference>
<dbReference type="InterPro" id="IPR018834">
    <property type="entry name" value="DNA/RNA-bd_Est1-type"/>
</dbReference>
<dbReference type="Proteomes" id="UP001212997">
    <property type="component" value="Unassembled WGS sequence"/>
</dbReference>
<comment type="caution">
    <text evidence="3">The sequence shown here is derived from an EMBL/GenBank/DDBJ whole genome shotgun (WGS) entry which is preliminary data.</text>
</comment>
<feature type="region of interest" description="Disordered" evidence="1">
    <location>
        <begin position="750"/>
        <end position="774"/>
    </location>
</feature>
<organism evidence="3 4">
    <name type="scientific">Meripilus lineatus</name>
    <dbReference type="NCBI Taxonomy" id="2056292"/>
    <lineage>
        <taxon>Eukaryota</taxon>
        <taxon>Fungi</taxon>
        <taxon>Dikarya</taxon>
        <taxon>Basidiomycota</taxon>
        <taxon>Agaricomycotina</taxon>
        <taxon>Agaricomycetes</taxon>
        <taxon>Polyporales</taxon>
        <taxon>Meripilaceae</taxon>
        <taxon>Meripilus</taxon>
    </lineage>
</organism>